<dbReference type="STRING" id="1666911.HLUCCA11_17705"/>
<gene>
    <name evidence="13" type="primary">fruK</name>
    <name evidence="13" type="ORF">HLUCCA11_17705</name>
</gene>
<dbReference type="NCBIfam" id="TIGR03168">
    <property type="entry name" value="1-PFK"/>
    <property type="match status" value="1"/>
</dbReference>
<keyword evidence="6 11" id="KW-0418">Kinase</keyword>
<evidence type="ECO:0000256" key="3">
    <source>
        <dbReference type="ARBA" id="ARBA00013596"/>
    </source>
</evidence>
<evidence type="ECO:0000256" key="1">
    <source>
        <dbReference type="ARBA" id="ARBA00010688"/>
    </source>
</evidence>
<evidence type="ECO:0000256" key="5">
    <source>
        <dbReference type="ARBA" id="ARBA00022741"/>
    </source>
</evidence>
<dbReference type="CDD" id="cd01164">
    <property type="entry name" value="FruK_PfkB_like"/>
    <property type="match status" value="1"/>
</dbReference>
<dbReference type="AlphaFoldDB" id="A0A0P8DCA0"/>
<comment type="catalytic activity">
    <reaction evidence="9 11">
        <text>beta-D-fructose 1-phosphate + ATP = beta-D-fructose 1,6-bisphosphate + ADP + H(+)</text>
        <dbReference type="Rhea" id="RHEA:14213"/>
        <dbReference type="ChEBI" id="CHEBI:15378"/>
        <dbReference type="ChEBI" id="CHEBI:30616"/>
        <dbReference type="ChEBI" id="CHEBI:32966"/>
        <dbReference type="ChEBI" id="CHEBI:138881"/>
        <dbReference type="ChEBI" id="CHEBI:456216"/>
        <dbReference type="EC" id="2.7.1.56"/>
    </reaction>
</comment>
<dbReference type="PATRIC" id="fig|1666911.3.peg.1341"/>
<dbReference type="Gene3D" id="3.40.1190.20">
    <property type="match status" value="1"/>
</dbReference>
<comment type="similarity">
    <text evidence="1 11">Belongs to the carbohydrate kinase PfkB family.</text>
</comment>
<dbReference type="SUPFAM" id="SSF53613">
    <property type="entry name" value="Ribokinase-like"/>
    <property type="match status" value="1"/>
</dbReference>
<keyword evidence="7 11" id="KW-0067">ATP-binding</keyword>
<dbReference type="GO" id="GO:0016052">
    <property type="term" value="P:carbohydrate catabolic process"/>
    <property type="evidence" value="ECO:0007669"/>
    <property type="project" value="UniProtKB-ARBA"/>
</dbReference>
<evidence type="ECO:0000259" key="12">
    <source>
        <dbReference type="Pfam" id="PF00294"/>
    </source>
</evidence>
<dbReference type="Pfam" id="PF00294">
    <property type="entry name" value="PfkB"/>
    <property type="match status" value="1"/>
</dbReference>
<protein>
    <recommendedName>
        <fullName evidence="3 11">1-phosphofructokinase</fullName>
        <shortName evidence="11">Fru1PK</shortName>
        <ecNumber evidence="2 11">2.7.1.56</ecNumber>
    </recommendedName>
    <alternativeName>
        <fullName evidence="8 11">Fructose 1-phosphate kinase</fullName>
    </alternativeName>
</protein>
<dbReference type="InterPro" id="IPR029056">
    <property type="entry name" value="Ribokinase-like"/>
</dbReference>
<dbReference type="PIRSF" id="PIRSF000535">
    <property type="entry name" value="1PFK/6PFK/LacC"/>
    <property type="match status" value="1"/>
</dbReference>
<evidence type="ECO:0000256" key="8">
    <source>
        <dbReference type="ARBA" id="ARBA00032802"/>
    </source>
</evidence>
<evidence type="ECO:0000256" key="2">
    <source>
        <dbReference type="ARBA" id="ARBA00012131"/>
    </source>
</evidence>
<reference evidence="13 14" key="1">
    <citation type="submission" date="2015-09" db="EMBL/GenBank/DDBJ databases">
        <title>Identification and resolution of microdiversity through metagenomic sequencing of parallel consortia.</title>
        <authorList>
            <person name="Nelson W.C."/>
            <person name="Romine M.F."/>
            <person name="Lindemann S.R."/>
        </authorList>
    </citation>
    <scope>NUCLEOTIDE SEQUENCE [LARGE SCALE GENOMIC DNA]</scope>
    <source>
        <strain evidence="13">Ana</strain>
    </source>
</reference>
<evidence type="ECO:0000256" key="4">
    <source>
        <dbReference type="ARBA" id="ARBA00022679"/>
    </source>
</evidence>
<dbReference type="EMBL" id="LJZR01000028">
    <property type="protein sequence ID" value="KPQ33709.1"/>
    <property type="molecule type" value="Genomic_DNA"/>
</dbReference>
<evidence type="ECO:0000313" key="14">
    <source>
        <dbReference type="Proteomes" id="UP000050465"/>
    </source>
</evidence>
<comment type="caution">
    <text evidence="13">The sequence shown here is derived from an EMBL/GenBank/DDBJ whole genome shotgun (WGS) entry which is preliminary data.</text>
</comment>
<organism evidence="13 14">
    <name type="scientific">Phormidesmis priestleyi Ana</name>
    <dbReference type="NCBI Taxonomy" id="1666911"/>
    <lineage>
        <taxon>Bacteria</taxon>
        <taxon>Bacillati</taxon>
        <taxon>Cyanobacteriota</taxon>
        <taxon>Cyanophyceae</taxon>
        <taxon>Leptolyngbyales</taxon>
        <taxon>Leptolyngbyaceae</taxon>
        <taxon>Phormidesmis</taxon>
    </lineage>
</organism>
<dbReference type="GO" id="GO:0005524">
    <property type="term" value="F:ATP binding"/>
    <property type="evidence" value="ECO:0007669"/>
    <property type="project" value="UniProtKB-UniRule"/>
</dbReference>
<proteinExistence type="inferred from homology"/>
<dbReference type="GO" id="GO:0044281">
    <property type="term" value="P:small molecule metabolic process"/>
    <property type="evidence" value="ECO:0007669"/>
    <property type="project" value="UniProtKB-ARBA"/>
</dbReference>
<dbReference type="InterPro" id="IPR022463">
    <property type="entry name" value="1-PFruKinase"/>
</dbReference>
<dbReference type="EC" id="2.7.1.56" evidence="2 11"/>
<dbReference type="PANTHER" id="PTHR46566">
    <property type="entry name" value="1-PHOSPHOFRUCTOKINASE-RELATED"/>
    <property type="match status" value="1"/>
</dbReference>
<dbReference type="InterPro" id="IPR002173">
    <property type="entry name" value="Carboh/pur_kinase_PfkB_CS"/>
</dbReference>
<dbReference type="NCBIfam" id="TIGR03828">
    <property type="entry name" value="pfkB"/>
    <property type="match status" value="1"/>
</dbReference>
<keyword evidence="4 10" id="KW-0808">Transferase</keyword>
<dbReference type="InterPro" id="IPR011611">
    <property type="entry name" value="PfkB_dom"/>
</dbReference>
<dbReference type="GO" id="GO:0008662">
    <property type="term" value="F:1-phosphofructokinase activity"/>
    <property type="evidence" value="ECO:0007669"/>
    <property type="project" value="UniProtKB-UniRule"/>
</dbReference>
<evidence type="ECO:0000256" key="6">
    <source>
        <dbReference type="ARBA" id="ARBA00022777"/>
    </source>
</evidence>
<keyword evidence="5 11" id="KW-0547">Nucleotide-binding</keyword>
<evidence type="ECO:0000256" key="7">
    <source>
        <dbReference type="ARBA" id="ARBA00022840"/>
    </source>
</evidence>
<evidence type="ECO:0000256" key="11">
    <source>
        <dbReference type="RuleBase" id="RU369061"/>
    </source>
</evidence>
<evidence type="ECO:0000313" key="13">
    <source>
        <dbReference type="EMBL" id="KPQ33709.1"/>
    </source>
</evidence>
<evidence type="ECO:0000256" key="10">
    <source>
        <dbReference type="PIRNR" id="PIRNR000535"/>
    </source>
</evidence>
<dbReference type="PANTHER" id="PTHR46566:SF5">
    <property type="entry name" value="1-PHOSPHOFRUCTOKINASE"/>
    <property type="match status" value="1"/>
</dbReference>
<accession>A0A0P8DCA0</accession>
<feature type="domain" description="Carbohydrate kinase PfkB" evidence="12">
    <location>
        <begin position="15"/>
        <end position="305"/>
    </location>
</feature>
<name>A0A0P8DCA0_9CYAN</name>
<dbReference type="GO" id="GO:0005829">
    <property type="term" value="C:cytosol"/>
    <property type="evidence" value="ECO:0007669"/>
    <property type="project" value="TreeGrafter"/>
</dbReference>
<dbReference type="InterPro" id="IPR017583">
    <property type="entry name" value="Tagatose/fructose_Pkinase"/>
</dbReference>
<dbReference type="FunFam" id="3.40.1190.20:FF:000001">
    <property type="entry name" value="Phosphofructokinase"/>
    <property type="match status" value="1"/>
</dbReference>
<dbReference type="PROSITE" id="PS00584">
    <property type="entry name" value="PFKB_KINASES_2"/>
    <property type="match status" value="1"/>
</dbReference>
<sequence length="319" mass="34016">MKRIVTVTLNPAVDQTAAVPNFCLNAVNRVAWAQAHAGGKGVNVAAFLADYFFSRSAYEINSISATGFLGFANVDTFEQLFEQKGISNHFVHLPGKTRVNIKVIDEVQDQVTDINFPGITPQARDLKTLADAIARLTLVHDWFIFSGSLPPGLAPTFYHDLIKPLKEQGKHIVLDTSGEALQHALLAKPNIIKPNLEELSAVLDQPLTDKAEIVSAARQLIDTGIETVVVSMGAKGALFVTAESALHAYAGPPKIKSTVGAGDAMVAGIVAAMSEGQTLPDCARLATAFSITALGQLGAYFPPETNWEKIAARVSISSL</sequence>
<dbReference type="Proteomes" id="UP000050465">
    <property type="component" value="Unassembled WGS sequence"/>
</dbReference>
<evidence type="ECO:0000256" key="9">
    <source>
        <dbReference type="ARBA" id="ARBA00047745"/>
    </source>
</evidence>
<comment type="function">
    <text evidence="11">Catalyzes the ATP-dependent phosphorylation of fructose-l-phosphate to fructose-l,6-bisphosphate.</text>
</comment>